<dbReference type="PANTHER" id="PTHR21666:SF270">
    <property type="entry name" value="MUREIN HYDROLASE ACTIVATOR ENVC"/>
    <property type="match status" value="1"/>
</dbReference>
<protein>
    <submittedName>
        <fullName evidence="3">M23 family metallopeptidase</fullName>
    </submittedName>
</protein>
<name>A0ABV1FMA7_9BACT</name>
<dbReference type="InterPro" id="IPR050570">
    <property type="entry name" value="Cell_wall_metabolism_enzyme"/>
</dbReference>
<dbReference type="CDD" id="cd12797">
    <property type="entry name" value="M23_peptidase"/>
    <property type="match status" value="1"/>
</dbReference>
<proteinExistence type="predicted"/>
<dbReference type="PANTHER" id="PTHR21666">
    <property type="entry name" value="PEPTIDASE-RELATED"/>
    <property type="match status" value="1"/>
</dbReference>
<dbReference type="Pfam" id="PF01476">
    <property type="entry name" value="LysM"/>
    <property type="match status" value="1"/>
</dbReference>
<dbReference type="RefSeq" id="WP_215759556.1">
    <property type="nucleotide sequence ID" value="NZ_JAHKBE010000014.1"/>
</dbReference>
<evidence type="ECO:0000313" key="3">
    <source>
        <dbReference type="EMBL" id="MEQ2485522.1"/>
    </source>
</evidence>
<dbReference type="SUPFAM" id="SSF51261">
    <property type="entry name" value="Duplicated hybrid motif"/>
    <property type="match status" value="1"/>
</dbReference>
<dbReference type="Pfam" id="PF01551">
    <property type="entry name" value="Peptidase_M23"/>
    <property type="match status" value="1"/>
</dbReference>
<dbReference type="InterPro" id="IPR011055">
    <property type="entry name" value="Dup_hybrid_motif"/>
</dbReference>
<dbReference type="InterPro" id="IPR018392">
    <property type="entry name" value="LysM"/>
</dbReference>
<feature type="chain" id="PRO_5046592712" evidence="1">
    <location>
        <begin position="20"/>
        <end position="322"/>
    </location>
</feature>
<dbReference type="SMART" id="SM00257">
    <property type="entry name" value="LysM"/>
    <property type="match status" value="1"/>
</dbReference>
<accession>A0ABV1FMA7</accession>
<keyword evidence="4" id="KW-1185">Reference proteome</keyword>
<dbReference type="CDD" id="cd00118">
    <property type="entry name" value="LysM"/>
    <property type="match status" value="1"/>
</dbReference>
<evidence type="ECO:0000256" key="1">
    <source>
        <dbReference type="SAM" id="SignalP"/>
    </source>
</evidence>
<dbReference type="InterPro" id="IPR016047">
    <property type="entry name" value="M23ase_b-sheet_dom"/>
</dbReference>
<comment type="caution">
    <text evidence="3">The sequence shown here is derived from an EMBL/GenBank/DDBJ whole genome shotgun (WGS) entry which is preliminary data.</text>
</comment>
<evidence type="ECO:0000259" key="2">
    <source>
        <dbReference type="PROSITE" id="PS51782"/>
    </source>
</evidence>
<keyword evidence="1" id="KW-0732">Signal</keyword>
<feature type="domain" description="LysM" evidence="2">
    <location>
        <begin position="277"/>
        <end position="321"/>
    </location>
</feature>
<dbReference type="EMBL" id="JBBNFP010000001">
    <property type="protein sequence ID" value="MEQ2485522.1"/>
    <property type="molecule type" value="Genomic_DNA"/>
</dbReference>
<gene>
    <name evidence="3" type="ORF">AAAT34_00460</name>
</gene>
<reference evidence="3 4" key="1">
    <citation type="submission" date="2024-04" db="EMBL/GenBank/DDBJ databases">
        <title>Human intestinal bacterial collection.</title>
        <authorList>
            <person name="Pauvert C."/>
            <person name="Hitch T.C.A."/>
            <person name="Clavel T."/>
        </authorList>
    </citation>
    <scope>NUCLEOTIDE SEQUENCE [LARGE SCALE GENOMIC DNA]</scope>
    <source>
        <strain evidence="3 4">CLA-AA-H145</strain>
    </source>
</reference>
<dbReference type="Gene3D" id="3.10.350.10">
    <property type="entry name" value="LysM domain"/>
    <property type="match status" value="1"/>
</dbReference>
<feature type="signal peptide" evidence="1">
    <location>
        <begin position="1"/>
        <end position="19"/>
    </location>
</feature>
<dbReference type="Gene3D" id="2.70.70.10">
    <property type="entry name" value="Glucose Permease (Domain IIA)"/>
    <property type="match status" value="1"/>
</dbReference>
<sequence length="322" mass="36126">MTLKRTIKTITLSLLFALAAEPVVGQDLLARQAPIDRRAKKLDSIEVKSFAERENMQSPAADLYGDEWDNTYAHRATELPDRFTIDLRHFCMPTPSRVVTSNFGARWGRQHKGLDIKVYVGDTIRAAFSGKVRIVKYNAGGYGKYIVIRHPNGLETIYGHLSKQIVHENQVVRAGEPIGLGGNTGRSTGSHLHFETRLCGVALNPALLFDFRNQDVTGDQYVFNRDTYDCESAEATRERGKVGNGGYTRDMVQGGELGRSETADEVINYAMNGPERLYYKVKNGETLEGIANKLHVDINKLCRLNGFRKNQRVRTGQIVRYS</sequence>
<organism evidence="3 4">
    <name type="scientific">Hallella faecis</name>
    <dbReference type="NCBI Taxonomy" id="2841596"/>
    <lineage>
        <taxon>Bacteria</taxon>
        <taxon>Pseudomonadati</taxon>
        <taxon>Bacteroidota</taxon>
        <taxon>Bacteroidia</taxon>
        <taxon>Bacteroidales</taxon>
        <taxon>Prevotellaceae</taxon>
        <taxon>Hallella</taxon>
    </lineage>
</organism>
<evidence type="ECO:0000313" key="4">
    <source>
        <dbReference type="Proteomes" id="UP001487296"/>
    </source>
</evidence>
<dbReference type="InterPro" id="IPR036779">
    <property type="entry name" value="LysM_dom_sf"/>
</dbReference>
<dbReference type="PROSITE" id="PS51782">
    <property type="entry name" value="LYSM"/>
    <property type="match status" value="1"/>
</dbReference>
<dbReference type="SUPFAM" id="SSF54106">
    <property type="entry name" value="LysM domain"/>
    <property type="match status" value="1"/>
</dbReference>
<dbReference type="Proteomes" id="UP001487296">
    <property type="component" value="Unassembled WGS sequence"/>
</dbReference>